<dbReference type="SMART" id="SM00564">
    <property type="entry name" value="PQQ"/>
    <property type="match status" value="3"/>
</dbReference>
<evidence type="ECO:0000256" key="1">
    <source>
        <dbReference type="SAM" id="MobiDB-lite"/>
    </source>
</evidence>
<evidence type="ECO:0000259" key="2">
    <source>
        <dbReference type="Pfam" id="PF13360"/>
    </source>
</evidence>
<name>A0AAU2VX86_9ACTN</name>
<dbReference type="Pfam" id="PF13360">
    <property type="entry name" value="PQQ_2"/>
    <property type="match status" value="2"/>
</dbReference>
<sequence>MDGHVLHGFNAKSGEPLWKPKPMGHDNQPPVDGTTVFTSGMGNTLRPRDIRSGAETGPRLDRCAAAQAVCDRGTLYVPDLRGALHAYDTASGRRLWGWRPEPTATSFLEPPRVVGGTVFVTWFRPDSPRPWVVQALHADTGHPRWPEPLRLLPPQHWLVSGDRILAIAPEPGTGAHWLVTYDVHSGTLLWRRPLSDSVVGNPTTSEKSVHLAHPNGYVSSWDGLTGDNRWTVKVAKSLRTEPVAAGAHVLVTSWDPGQLSALNDADGTVAWRGAVRPTASLMTPAYVAGDSAWAVSRAGVLQGWDLGTRRRLAGTRESLLWNPDVQGTPQLHGSVLYVVTGNGGLHAIELNTGE</sequence>
<feature type="domain" description="Pyrrolo-quinoline quinone repeat" evidence="2">
    <location>
        <begin position="178"/>
        <end position="354"/>
    </location>
</feature>
<dbReference type="PANTHER" id="PTHR34512">
    <property type="entry name" value="CELL SURFACE PROTEIN"/>
    <property type="match status" value="1"/>
</dbReference>
<organism evidence="3">
    <name type="scientific">Streptomyces sp. NBC_00008</name>
    <dbReference type="NCBI Taxonomy" id="2903610"/>
    <lineage>
        <taxon>Bacteria</taxon>
        <taxon>Bacillati</taxon>
        <taxon>Actinomycetota</taxon>
        <taxon>Actinomycetes</taxon>
        <taxon>Kitasatosporales</taxon>
        <taxon>Streptomycetaceae</taxon>
        <taxon>Streptomyces</taxon>
    </lineage>
</organism>
<feature type="domain" description="Pyrrolo-quinoline quinone repeat" evidence="2">
    <location>
        <begin position="3"/>
        <end position="164"/>
    </location>
</feature>
<proteinExistence type="predicted"/>
<gene>
    <name evidence="3" type="ORF">OG398_28825</name>
</gene>
<dbReference type="SUPFAM" id="SSF50998">
    <property type="entry name" value="Quinoprotein alcohol dehydrogenase-like"/>
    <property type="match status" value="1"/>
</dbReference>
<dbReference type="InterPro" id="IPR011047">
    <property type="entry name" value="Quinoprotein_ADH-like_sf"/>
</dbReference>
<dbReference type="InterPro" id="IPR018391">
    <property type="entry name" value="PQQ_b-propeller_rpt"/>
</dbReference>
<evidence type="ECO:0000313" key="3">
    <source>
        <dbReference type="EMBL" id="WTW71971.1"/>
    </source>
</evidence>
<dbReference type="Gene3D" id="2.130.10.10">
    <property type="entry name" value="YVTN repeat-like/Quinoprotein amine dehydrogenase"/>
    <property type="match status" value="1"/>
</dbReference>
<dbReference type="Gene3D" id="2.140.10.10">
    <property type="entry name" value="Quinoprotein alcohol dehydrogenase-like superfamily"/>
    <property type="match status" value="1"/>
</dbReference>
<reference evidence="3" key="1">
    <citation type="submission" date="2022-10" db="EMBL/GenBank/DDBJ databases">
        <title>The complete genomes of actinobacterial strains from the NBC collection.</title>
        <authorList>
            <person name="Joergensen T.S."/>
            <person name="Alvarez Arevalo M."/>
            <person name="Sterndorff E.B."/>
            <person name="Faurdal D."/>
            <person name="Vuksanovic O."/>
            <person name="Mourched A.-S."/>
            <person name="Charusanti P."/>
            <person name="Shaw S."/>
            <person name="Blin K."/>
            <person name="Weber T."/>
        </authorList>
    </citation>
    <scope>NUCLEOTIDE SEQUENCE</scope>
    <source>
        <strain evidence="3">NBC_00008</strain>
    </source>
</reference>
<accession>A0AAU2VX86</accession>
<dbReference type="InterPro" id="IPR015943">
    <property type="entry name" value="WD40/YVTN_repeat-like_dom_sf"/>
</dbReference>
<feature type="region of interest" description="Disordered" evidence="1">
    <location>
        <begin position="1"/>
        <end position="25"/>
    </location>
</feature>
<dbReference type="InterPro" id="IPR002372">
    <property type="entry name" value="PQQ_rpt_dom"/>
</dbReference>
<dbReference type="PANTHER" id="PTHR34512:SF30">
    <property type="entry name" value="OUTER MEMBRANE PROTEIN ASSEMBLY FACTOR BAMB"/>
    <property type="match status" value="1"/>
</dbReference>
<protein>
    <submittedName>
        <fullName evidence="3">PQQ-like beta-propeller repeat protein</fullName>
    </submittedName>
</protein>
<dbReference type="EMBL" id="CP108313">
    <property type="protein sequence ID" value="WTW71971.1"/>
    <property type="molecule type" value="Genomic_DNA"/>
</dbReference>
<dbReference type="AlphaFoldDB" id="A0AAU2VX86"/>